<evidence type="ECO:0000259" key="8">
    <source>
        <dbReference type="Pfam" id="PF03959"/>
    </source>
</evidence>
<dbReference type="EC" id="3.1.1.1" evidence="4"/>
<organism evidence="9 10">
    <name type="scientific">Oikopleura dioica</name>
    <name type="common">Tunicate</name>
    <dbReference type="NCBI Taxonomy" id="34765"/>
    <lineage>
        <taxon>Eukaryota</taxon>
        <taxon>Metazoa</taxon>
        <taxon>Chordata</taxon>
        <taxon>Tunicata</taxon>
        <taxon>Appendicularia</taxon>
        <taxon>Copelata</taxon>
        <taxon>Oikopleuridae</taxon>
        <taxon>Oikopleura</taxon>
    </lineage>
</organism>
<dbReference type="SUPFAM" id="SSF53474">
    <property type="entry name" value="alpha/beta-Hydrolases"/>
    <property type="match status" value="1"/>
</dbReference>
<dbReference type="EMBL" id="OU015568">
    <property type="protein sequence ID" value="CAG5090333.1"/>
    <property type="molecule type" value="Genomic_DNA"/>
</dbReference>
<comment type="function">
    <text evidence="6">Exhibits ester hydrolase activity with a strong preference for long-chain alkyl ester substrates and high selectivity against a variety of short, branched, and substituted esters. Is able to hydrolyze ester bonds within a wide range of p-nitrophenyl derivatives (C2-C14) in vitro, with a strong preference toward substrates of &gt;8 carbons.</text>
</comment>
<dbReference type="Gene3D" id="3.40.50.1820">
    <property type="entry name" value="alpha/beta hydrolase"/>
    <property type="match status" value="1"/>
</dbReference>
<evidence type="ECO:0000256" key="6">
    <source>
        <dbReference type="ARBA" id="ARBA00093420"/>
    </source>
</evidence>
<dbReference type="InterPro" id="IPR005645">
    <property type="entry name" value="FSH-like_dom"/>
</dbReference>
<reference evidence="9 10" key="1">
    <citation type="submission" date="2021-04" db="EMBL/GenBank/DDBJ databases">
        <authorList>
            <person name="Bliznina A."/>
        </authorList>
    </citation>
    <scope>NUCLEOTIDE SEQUENCE [LARGE SCALE GENOMIC DNA]</scope>
</reference>
<dbReference type="InterPro" id="IPR029058">
    <property type="entry name" value="AB_hydrolase_fold"/>
</dbReference>
<evidence type="ECO:0000256" key="3">
    <source>
        <dbReference type="ARBA" id="ARBA00022801"/>
    </source>
</evidence>
<comment type="catalytic activity">
    <reaction evidence="5">
        <text>a carboxylic ester + H2O = an alcohol + a carboxylate + H(+)</text>
        <dbReference type="Rhea" id="RHEA:21164"/>
        <dbReference type="ChEBI" id="CHEBI:15377"/>
        <dbReference type="ChEBI" id="CHEBI:15378"/>
        <dbReference type="ChEBI" id="CHEBI:29067"/>
        <dbReference type="ChEBI" id="CHEBI:30879"/>
        <dbReference type="ChEBI" id="CHEBI:33308"/>
        <dbReference type="EC" id="3.1.1.1"/>
    </reaction>
</comment>
<gene>
    <name evidence="9" type="ORF">OKIOD_LOCUS4118</name>
</gene>
<evidence type="ECO:0000256" key="2">
    <source>
        <dbReference type="ARBA" id="ARBA00021974"/>
    </source>
</evidence>
<accession>A0ABN7S3W6</accession>
<evidence type="ECO:0000256" key="4">
    <source>
        <dbReference type="ARBA" id="ARBA00039155"/>
    </source>
</evidence>
<dbReference type="PANTHER" id="PTHR48070:SF6">
    <property type="entry name" value="ESTERASE OVCA2"/>
    <property type="match status" value="1"/>
</dbReference>
<dbReference type="Proteomes" id="UP001158576">
    <property type="component" value="Chromosome PAR"/>
</dbReference>
<protein>
    <recommendedName>
        <fullName evidence="2">Esterase OVCA2</fullName>
        <ecNumber evidence="4">3.1.1.1</ecNumber>
    </recommendedName>
    <alternativeName>
        <fullName evidence="7">OVCA2 serine hydrolase domain-containing protein</fullName>
    </alternativeName>
</protein>
<evidence type="ECO:0000313" key="9">
    <source>
        <dbReference type="EMBL" id="CAG5090333.1"/>
    </source>
</evidence>
<dbReference type="Pfam" id="PF03959">
    <property type="entry name" value="FSH1"/>
    <property type="match status" value="1"/>
</dbReference>
<evidence type="ECO:0000256" key="7">
    <source>
        <dbReference type="ARBA" id="ARBA00093679"/>
    </source>
</evidence>
<sequence>MSDPKPLKMLMMHGYHQSAASYRVKVGGIRKKIKKRCEYIWFDAPHAVPDSEDFGWWFSHLGKYDAIAYTDFDEGFDASIEYMAKVFKEQGPFDGILSFSQGACLAAILCCLKEKGDERFQGFDFAIIGAGYKSRQSQHAKYYEDVKVTIPTVHTIGETDGVIPPEMSHDLLSIFDPDKTKVATHDKGHLIPAAAEAKTILIDFLDEMLKQKASK</sequence>
<keyword evidence="10" id="KW-1185">Reference proteome</keyword>
<name>A0ABN7S3W6_OIKDI</name>
<proteinExistence type="inferred from homology"/>
<feature type="domain" description="Serine hydrolase" evidence="8">
    <location>
        <begin position="2"/>
        <end position="198"/>
    </location>
</feature>
<dbReference type="PANTHER" id="PTHR48070">
    <property type="entry name" value="ESTERASE OVCA2"/>
    <property type="match status" value="1"/>
</dbReference>
<comment type="similarity">
    <text evidence="1">Belongs to the LovG family.</text>
</comment>
<evidence type="ECO:0000313" key="10">
    <source>
        <dbReference type="Proteomes" id="UP001158576"/>
    </source>
</evidence>
<dbReference type="InterPro" id="IPR050593">
    <property type="entry name" value="LovG"/>
</dbReference>
<evidence type="ECO:0000256" key="1">
    <source>
        <dbReference type="ARBA" id="ARBA00005863"/>
    </source>
</evidence>
<evidence type="ECO:0000256" key="5">
    <source>
        <dbReference type="ARBA" id="ARBA00051142"/>
    </source>
</evidence>
<keyword evidence="3" id="KW-0378">Hydrolase</keyword>